<feature type="transmembrane region" description="Helical" evidence="2">
    <location>
        <begin position="826"/>
        <end position="844"/>
    </location>
</feature>
<keyword evidence="1" id="KW-0175">Coiled coil</keyword>
<feature type="transmembrane region" description="Helical" evidence="2">
    <location>
        <begin position="614"/>
        <end position="630"/>
    </location>
</feature>
<dbReference type="Pfam" id="PF10101">
    <property type="entry name" value="DUF2339"/>
    <property type="match status" value="1"/>
</dbReference>
<feature type="transmembrane region" description="Helical" evidence="2">
    <location>
        <begin position="297"/>
        <end position="316"/>
    </location>
</feature>
<feature type="transmembrane region" description="Helical" evidence="2">
    <location>
        <begin position="546"/>
        <end position="564"/>
    </location>
</feature>
<feature type="transmembrane region" description="Helical" evidence="2">
    <location>
        <begin position="434"/>
        <end position="452"/>
    </location>
</feature>
<sequence>MDLVMDKDIVQLRSELRDIKAEFSEKISRLEHKISTLSETDICANPDDAWQKPSPQPEQDNIAVSLPKNRETKKQTLSFDFLSFLRPLFAILFDWFHPVTNVIDSYKRKGQLPLLILTLVGIALVLSGFGYLMQWLIASLGTGGKSLLMGGAAIFVISLGFIIRKRTQFDEFANTIIALGLLIGFSTIYFAGSVYQLFSSSIVLGCYLFIPFVSHVLAYHLNTKVLTTVGLVGFTLMPMLSGGVFFDPTFFLLSLLALNISSLWLASRMLISWLPLVCLVFSVIAIEYAILNYQTMPSSLLINSFYWVFSGAWLITAVKHQQVTDKQVHLLLAIIAANITLLLQSDMFSDLELTLCLSLNAFLFGSIALFNKPKLNETIRLLVWLTSAVWLALAIIAWFDAQYWGIAWGIEGILFLVIGSRFTSISLLRAGQALTTLGITTCLIALAPYFPLPAIQSISGWLLIVIVAALLGVWLRLQINAKSWSDHFSVRFLLPALQILEAIWLVSIALAVMELFLGKWYGAFVIPLQFCLLWRSRHCAHSWLDGLAVLITFYPLAIIQLSILEVDSFRFTLLPDYGKAAVISLFAQLWLWSEFYRRYEPKHKFKPLSEHVRIVFYALLPVCWLSSAFRHLQNDIFTILWVSPLLALFLSHKIKNRWLDIEAKALLILSAITGVLLIEEQTIVYGSIGIIGLMSGYFIGYRYFAKRNQHATRSFILGCSLVSLSFVVSIFIGELTQSFWIGFNLFTLCWLLAFYGLNTFHQLKKHQNMICVFLCLILISTWGLLLLDHHYVSVLILILVTLIASYQKHFKDTLFGQLGKSHNKLVLNTLLSISYCCLAIGLPFSNSHFLIAPLFVAHGITLLFMIERSTINIRYSFACIFIGITKIALLDAKTELIWQKFVLFMGVGVVLLVSAFVYQKLQPVEVD</sequence>
<feature type="transmembrane region" description="Helical" evidence="2">
    <location>
        <begin position="661"/>
        <end position="678"/>
    </location>
</feature>
<evidence type="ECO:0000313" key="4">
    <source>
        <dbReference type="Proteomes" id="UP000281474"/>
    </source>
</evidence>
<feature type="transmembrane region" description="Helical" evidence="2">
    <location>
        <begin position="351"/>
        <end position="370"/>
    </location>
</feature>
<feature type="transmembrane region" description="Helical" evidence="2">
    <location>
        <begin position="518"/>
        <end position="534"/>
    </location>
</feature>
<feature type="transmembrane region" description="Helical" evidence="2">
    <location>
        <begin position="873"/>
        <end position="890"/>
    </location>
</feature>
<comment type="caution">
    <text evidence="3">The sequence shown here is derived from an EMBL/GenBank/DDBJ whole genome shotgun (WGS) entry which is preliminary data.</text>
</comment>
<evidence type="ECO:0000256" key="2">
    <source>
        <dbReference type="SAM" id="Phobius"/>
    </source>
</evidence>
<feature type="transmembrane region" description="Helical" evidence="2">
    <location>
        <begin position="172"/>
        <end position="191"/>
    </location>
</feature>
<keyword evidence="4" id="KW-1185">Reference proteome</keyword>
<feature type="transmembrane region" description="Helical" evidence="2">
    <location>
        <begin position="896"/>
        <end position="918"/>
    </location>
</feature>
<dbReference type="AlphaFoldDB" id="A0A3L8PXP7"/>
<keyword evidence="2" id="KW-0812">Transmembrane</keyword>
<feature type="transmembrane region" description="Helical" evidence="2">
    <location>
        <begin position="458"/>
        <end position="477"/>
    </location>
</feature>
<feature type="transmembrane region" description="Helical" evidence="2">
    <location>
        <begin position="382"/>
        <end position="399"/>
    </location>
</feature>
<feature type="coiled-coil region" evidence="1">
    <location>
        <begin position="13"/>
        <end position="40"/>
    </location>
</feature>
<feature type="transmembrane region" description="Helical" evidence="2">
    <location>
        <begin position="114"/>
        <end position="137"/>
    </location>
</feature>
<feature type="transmembrane region" description="Helical" evidence="2">
    <location>
        <begin position="273"/>
        <end position="291"/>
    </location>
</feature>
<gene>
    <name evidence="3" type="ORF">D5018_11540</name>
</gene>
<feature type="transmembrane region" description="Helical" evidence="2">
    <location>
        <begin position="197"/>
        <end position="218"/>
    </location>
</feature>
<dbReference type="OrthoDB" id="6379269at2"/>
<feature type="transmembrane region" description="Helical" evidence="2">
    <location>
        <begin position="576"/>
        <end position="593"/>
    </location>
</feature>
<proteinExistence type="predicted"/>
<feature type="transmembrane region" description="Helical" evidence="2">
    <location>
        <begin position="769"/>
        <end position="785"/>
    </location>
</feature>
<feature type="transmembrane region" description="Helical" evidence="2">
    <location>
        <begin position="715"/>
        <end position="733"/>
    </location>
</feature>
<feature type="transmembrane region" description="Helical" evidence="2">
    <location>
        <begin position="225"/>
        <end position="244"/>
    </location>
</feature>
<keyword evidence="2" id="KW-0472">Membrane</keyword>
<name>A0A3L8PXP7_9GAMM</name>
<dbReference type="InterPro" id="IPR019286">
    <property type="entry name" value="DUF2339_TM"/>
</dbReference>
<reference evidence="3 4" key="1">
    <citation type="submission" date="2018-09" db="EMBL/GenBank/DDBJ databases">
        <title>Phylogeny of the Shewanellaceae, and recommendation for two new genera, Pseudoshewanella and Parashewanella.</title>
        <authorList>
            <person name="Wang G."/>
        </authorList>
    </citation>
    <scope>NUCLEOTIDE SEQUENCE [LARGE SCALE GENOMIC DNA]</scope>
    <source>
        <strain evidence="3 4">C51</strain>
    </source>
</reference>
<keyword evidence="2" id="KW-1133">Transmembrane helix</keyword>
<feature type="transmembrane region" description="Helical" evidence="2">
    <location>
        <begin position="739"/>
        <end position="757"/>
    </location>
</feature>
<dbReference type="PANTHER" id="PTHR38434">
    <property type="entry name" value="BLL2549 PROTEIN"/>
    <property type="match status" value="1"/>
</dbReference>
<accession>A0A3L8PXP7</accession>
<protein>
    <submittedName>
        <fullName evidence="3">DUF2339 domain-containing protein</fullName>
    </submittedName>
</protein>
<feature type="transmembrane region" description="Helical" evidence="2">
    <location>
        <begin position="850"/>
        <end position="866"/>
    </location>
</feature>
<dbReference type="PANTHER" id="PTHR38434:SF1">
    <property type="entry name" value="BLL2549 PROTEIN"/>
    <property type="match status" value="1"/>
</dbReference>
<organism evidence="3 4">
    <name type="scientific">Parashewanella curva</name>
    <dbReference type="NCBI Taxonomy" id="2338552"/>
    <lineage>
        <taxon>Bacteria</taxon>
        <taxon>Pseudomonadati</taxon>
        <taxon>Pseudomonadota</taxon>
        <taxon>Gammaproteobacteria</taxon>
        <taxon>Alteromonadales</taxon>
        <taxon>Shewanellaceae</taxon>
        <taxon>Parashewanella</taxon>
    </lineage>
</organism>
<feature type="transmembrane region" description="Helical" evidence="2">
    <location>
        <begin position="636"/>
        <end position="654"/>
    </location>
</feature>
<dbReference type="EMBL" id="QZEI01000031">
    <property type="protein sequence ID" value="RLV59579.1"/>
    <property type="molecule type" value="Genomic_DNA"/>
</dbReference>
<feature type="transmembrane region" description="Helical" evidence="2">
    <location>
        <begin position="489"/>
        <end position="512"/>
    </location>
</feature>
<feature type="transmembrane region" description="Helical" evidence="2">
    <location>
        <begin position="791"/>
        <end position="806"/>
    </location>
</feature>
<evidence type="ECO:0000256" key="1">
    <source>
        <dbReference type="SAM" id="Coils"/>
    </source>
</evidence>
<feature type="transmembrane region" description="Helical" evidence="2">
    <location>
        <begin position="684"/>
        <end position="703"/>
    </location>
</feature>
<feature type="transmembrane region" description="Helical" evidence="2">
    <location>
        <begin position="405"/>
        <end position="422"/>
    </location>
</feature>
<feature type="transmembrane region" description="Helical" evidence="2">
    <location>
        <begin position="143"/>
        <end position="163"/>
    </location>
</feature>
<dbReference type="Proteomes" id="UP000281474">
    <property type="component" value="Unassembled WGS sequence"/>
</dbReference>
<evidence type="ECO:0000313" key="3">
    <source>
        <dbReference type="EMBL" id="RLV59579.1"/>
    </source>
</evidence>